<proteinExistence type="predicted"/>
<evidence type="ECO:0000313" key="1">
    <source>
        <dbReference type="EMBL" id="KAL1844877.1"/>
    </source>
</evidence>
<comment type="caution">
    <text evidence="1">The sequence shown here is derived from an EMBL/GenBank/DDBJ whole genome shotgun (WGS) entry which is preliminary data.</text>
</comment>
<evidence type="ECO:0000313" key="2">
    <source>
        <dbReference type="Proteomes" id="UP001586593"/>
    </source>
</evidence>
<reference evidence="1 2" key="1">
    <citation type="journal article" date="2024" name="Commun. Biol.">
        <title>Comparative genomic analysis of thermophilic fungi reveals convergent evolutionary adaptations and gene losses.</title>
        <authorList>
            <person name="Steindorff A.S."/>
            <person name="Aguilar-Pontes M.V."/>
            <person name="Robinson A.J."/>
            <person name="Andreopoulos B."/>
            <person name="LaButti K."/>
            <person name="Kuo A."/>
            <person name="Mondo S."/>
            <person name="Riley R."/>
            <person name="Otillar R."/>
            <person name="Haridas S."/>
            <person name="Lipzen A."/>
            <person name="Grimwood J."/>
            <person name="Schmutz J."/>
            <person name="Clum A."/>
            <person name="Reid I.D."/>
            <person name="Moisan M.C."/>
            <person name="Butler G."/>
            <person name="Nguyen T.T.M."/>
            <person name="Dewar K."/>
            <person name="Conant G."/>
            <person name="Drula E."/>
            <person name="Henrissat B."/>
            <person name="Hansel C."/>
            <person name="Singer S."/>
            <person name="Hutchinson M.I."/>
            <person name="de Vries R.P."/>
            <person name="Natvig D.O."/>
            <person name="Powell A.J."/>
            <person name="Tsang A."/>
            <person name="Grigoriev I.V."/>
        </authorList>
    </citation>
    <scope>NUCLEOTIDE SEQUENCE [LARGE SCALE GENOMIC DNA]</scope>
    <source>
        <strain evidence="1 2">ATCC 24622</strain>
    </source>
</reference>
<dbReference type="Proteomes" id="UP001586593">
    <property type="component" value="Unassembled WGS sequence"/>
</dbReference>
<accession>A0ABR3VT63</accession>
<name>A0ABR3VT63_9PEZI</name>
<sequence length="160" mass="17015">MATVVTFLRPQHLAYVLAKSARYAPVPVSLDGKLVSGGYRPSDAAGEEHAAREKMGISVCCIHTGRFMGVDILGIQMGLGLSSGPLYSNNVTKSERDVPFPVACRLTAGKKYSRPCQRDGPAYIRYLSRSLSEGDSVPRTDAGNGGNTRAISIGILEGTL</sequence>
<dbReference type="EMBL" id="JAZHXJ010001400">
    <property type="protein sequence ID" value="KAL1844877.1"/>
    <property type="molecule type" value="Genomic_DNA"/>
</dbReference>
<gene>
    <name evidence="1" type="ORF">VTK73DRAFT_1628</name>
</gene>
<keyword evidence="2" id="KW-1185">Reference proteome</keyword>
<protein>
    <submittedName>
        <fullName evidence="1">Uncharacterized protein</fullName>
    </submittedName>
</protein>
<organism evidence="1 2">
    <name type="scientific">Phialemonium thermophilum</name>
    <dbReference type="NCBI Taxonomy" id="223376"/>
    <lineage>
        <taxon>Eukaryota</taxon>
        <taxon>Fungi</taxon>
        <taxon>Dikarya</taxon>
        <taxon>Ascomycota</taxon>
        <taxon>Pezizomycotina</taxon>
        <taxon>Sordariomycetes</taxon>
        <taxon>Sordariomycetidae</taxon>
        <taxon>Cephalothecales</taxon>
        <taxon>Cephalothecaceae</taxon>
        <taxon>Phialemonium</taxon>
    </lineage>
</organism>